<dbReference type="Gene3D" id="1.20.1600.10">
    <property type="entry name" value="Outer membrane efflux proteins (OEP)"/>
    <property type="match status" value="1"/>
</dbReference>
<dbReference type="PROSITE" id="PS51257">
    <property type="entry name" value="PROKAR_LIPOPROTEIN"/>
    <property type="match status" value="1"/>
</dbReference>
<dbReference type="PANTHER" id="PTHR30203:SF32">
    <property type="entry name" value="CATION EFFLUX SYSTEM PROTEIN CUSC"/>
    <property type="match status" value="1"/>
</dbReference>
<comment type="subcellular location">
    <subcellularLocation>
        <location evidence="2">Cell membrane</location>
        <topology evidence="2">Lipid-anchor</topology>
    </subcellularLocation>
</comment>
<sequence>MRSVFSTLAIASLIALLAGCSTLAPTDAAPTGAVPTQWPTGAAYAPATTSADASTLPWRDFVQDSRLRQVIEQALANNRDLRAAAANVVAARASYRVTAAADLPTLNTGMSTTRARSAAGSNGNGGTATSFSQTASASVGLSAYEIDLFGKQASQSQSALESFLATEAGARATRISLIAETAQAWLTLAADQSLLKLAQDTQQSAASSVEVTRQRQGFGVASAVDVRQAETVYQQARADVAAQTTAMAQARNALQLLVGAPVDDALIPGALADDSLLAQVPAGLSSSVLLQRPDVQQAEHTLLGAQADIGAARAALLPSLSLTTSAGLASAALSSLFTGGAASVWSLAPSLSWSLFDGGAARATVAKTQAQREAAVAAYEKALQTGFQEVADALARRGSVQEQLDAQTALLAAAQDSQRLADARYQQGVATYLAALEAQRTAYSAGQSLISLRLVELGNRVTLYRALGGGLAEPAASGAQVANN</sequence>
<dbReference type="EMBL" id="BAAAEW010000008">
    <property type="protein sequence ID" value="GAA0748341.1"/>
    <property type="molecule type" value="Genomic_DNA"/>
</dbReference>
<evidence type="ECO:0000256" key="1">
    <source>
        <dbReference type="ARBA" id="ARBA00007613"/>
    </source>
</evidence>
<keyword evidence="2" id="KW-1134">Transmembrane beta strand</keyword>
<dbReference type="InterPro" id="IPR010131">
    <property type="entry name" value="MdtP/NodT-like"/>
</dbReference>
<feature type="signal peptide" evidence="2">
    <location>
        <begin position="1"/>
        <end position="24"/>
    </location>
</feature>
<dbReference type="Gene3D" id="2.20.200.10">
    <property type="entry name" value="Outer membrane efflux proteins (OEP)"/>
    <property type="match status" value="1"/>
</dbReference>
<keyword evidence="2" id="KW-0564">Palmitate</keyword>
<keyword evidence="2" id="KW-0732">Signal</keyword>
<dbReference type="Pfam" id="PF02321">
    <property type="entry name" value="OEP"/>
    <property type="match status" value="2"/>
</dbReference>
<dbReference type="RefSeq" id="WP_231011304.1">
    <property type="nucleotide sequence ID" value="NZ_BAAAEW010000008.1"/>
</dbReference>
<name>A0ABP3V5B6_9BURK</name>
<accession>A0ABP3V5B6</accession>
<reference evidence="4" key="1">
    <citation type="journal article" date="2019" name="Int. J. Syst. Evol. Microbiol.">
        <title>The Global Catalogue of Microorganisms (GCM) 10K type strain sequencing project: providing services to taxonomists for standard genome sequencing and annotation.</title>
        <authorList>
            <consortium name="The Broad Institute Genomics Platform"/>
            <consortium name="The Broad Institute Genome Sequencing Center for Infectious Disease"/>
            <person name="Wu L."/>
            <person name="Ma J."/>
        </authorList>
    </citation>
    <scope>NUCLEOTIDE SEQUENCE [LARGE SCALE GENOMIC DNA]</scope>
    <source>
        <strain evidence="4">JCM 15503</strain>
    </source>
</reference>
<dbReference type="SUPFAM" id="SSF56954">
    <property type="entry name" value="Outer membrane efflux proteins (OEP)"/>
    <property type="match status" value="1"/>
</dbReference>
<dbReference type="Proteomes" id="UP001500279">
    <property type="component" value="Unassembled WGS sequence"/>
</dbReference>
<evidence type="ECO:0000313" key="3">
    <source>
        <dbReference type="EMBL" id="GAA0748341.1"/>
    </source>
</evidence>
<dbReference type="NCBIfam" id="TIGR01845">
    <property type="entry name" value="outer_NodT"/>
    <property type="match status" value="1"/>
</dbReference>
<keyword evidence="4" id="KW-1185">Reference proteome</keyword>
<proteinExistence type="inferred from homology"/>
<gene>
    <name evidence="3" type="ORF">GCM10009107_17690</name>
</gene>
<dbReference type="PANTHER" id="PTHR30203">
    <property type="entry name" value="OUTER MEMBRANE CATION EFFLUX PROTEIN"/>
    <property type="match status" value="1"/>
</dbReference>
<feature type="chain" id="PRO_5045010973" evidence="2">
    <location>
        <begin position="25"/>
        <end position="484"/>
    </location>
</feature>
<evidence type="ECO:0000256" key="2">
    <source>
        <dbReference type="RuleBase" id="RU362097"/>
    </source>
</evidence>
<dbReference type="InterPro" id="IPR003423">
    <property type="entry name" value="OMP_efflux"/>
</dbReference>
<organism evidence="3 4">
    <name type="scientific">Ideonella azotifigens</name>
    <dbReference type="NCBI Taxonomy" id="513160"/>
    <lineage>
        <taxon>Bacteria</taxon>
        <taxon>Pseudomonadati</taxon>
        <taxon>Pseudomonadota</taxon>
        <taxon>Betaproteobacteria</taxon>
        <taxon>Burkholderiales</taxon>
        <taxon>Sphaerotilaceae</taxon>
        <taxon>Ideonella</taxon>
    </lineage>
</organism>
<keyword evidence="2" id="KW-0472">Membrane</keyword>
<protein>
    <submittedName>
        <fullName evidence="3">TolC family protein</fullName>
    </submittedName>
</protein>
<comment type="similarity">
    <text evidence="1 2">Belongs to the outer membrane factor (OMF) (TC 1.B.17) family.</text>
</comment>
<comment type="caution">
    <text evidence="3">The sequence shown here is derived from an EMBL/GenBank/DDBJ whole genome shotgun (WGS) entry which is preliminary data.</text>
</comment>
<keyword evidence="2" id="KW-0449">Lipoprotein</keyword>
<keyword evidence="2" id="KW-0812">Transmembrane</keyword>
<evidence type="ECO:0000313" key="4">
    <source>
        <dbReference type="Proteomes" id="UP001500279"/>
    </source>
</evidence>